<name>A0ACC6JCA9_9FLAO</name>
<evidence type="ECO:0000313" key="2">
    <source>
        <dbReference type="Proteomes" id="UP001184833"/>
    </source>
</evidence>
<sequence>MKQVNQIVHLTNSKDVLKSILENGFFTSYAKEKFGKQNVLIPMISFANILFRDIGEKEVVDYGKYGIVFDRDYIIEKFDLNPVFYVKNESEIEEIFPYNFQTSIIPQTLHLAKKFYKESNCSTFSDRIRINPISDEVKSLLDTLDKDVNDNFIHSIKVIFENYFLNTMKQILLLKPFKVENKEGVTKIAYNEREWRKSFFDLHYISEIKPDGKINEQYEKWINTSKPHFTDKYILKFDIAEVQYVYVENENEVEEVKNFVTKKFQKNIEVFTLSELKEREI</sequence>
<dbReference type="EMBL" id="JAVDQX010000004">
    <property type="protein sequence ID" value="MDR6460528.1"/>
    <property type="molecule type" value="Genomic_DNA"/>
</dbReference>
<organism evidence="1 2">
    <name type="scientific">Chryseobacterium vietnamense</name>
    <dbReference type="NCBI Taxonomy" id="866785"/>
    <lineage>
        <taxon>Bacteria</taxon>
        <taxon>Pseudomonadati</taxon>
        <taxon>Bacteroidota</taxon>
        <taxon>Flavobacteriia</taxon>
        <taxon>Flavobacteriales</taxon>
        <taxon>Weeksellaceae</taxon>
        <taxon>Chryseobacterium group</taxon>
        <taxon>Chryseobacterium</taxon>
    </lineage>
</organism>
<evidence type="ECO:0000313" key="1">
    <source>
        <dbReference type="EMBL" id="MDR6460528.1"/>
    </source>
</evidence>
<dbReference type="Proteomes" id="UP001184833">
    <property type="component" value="Unassembled WGS sequence"/>
</dbReference>
<keyword evidence="2" id="KW-1185">Reference proteome</keyword>
<reference evidence="1" key="1">
    <citation type="submission" date="2023-07" db="EMBL/GenBank/DDBJ databases">
        <title>Sorghum-associated microbial communities from plants grown in Nebraska, USA.</title>
        <authorList>
            <person name="Schachtman D."/>
        </authorList>
    </citation>
    <scope>NUCLEOTIDE SEQUENCE</scope>
    <source>
        <strain evidence="1">DS2329</strain>
    </source>
</reference>
<comment type="caution">
    <text evidence="1">The sequence shown here is derived from an EMBL/GenBank/DDBJ whole genome shotgun (WGS) entry which is preliminary data.</text>
</comment>
<proteinExistence type="predicted"/>
<protein>
    <submittedName>
        <fullName evidence="1">Uncharacterized protein</fullName>
    </submittedName>
</protein>
<accession>A0ACC6JCA9</accession>
<gene>
    <name evidence="1" type="ORF">J2786_003662</name>
</gene>